<proteinExistence type="inferred from homology"/>
<evidence type="ECO:0000256" key="1">
    <source>
        <dbReference type="ARBA" id="ARBA00004418"/>
    </source>
</evidence>
<keyword evidence="6" id="KW-0574">Periplasm</keyword>
<dbReference type="PIRSF" id="PIRSF006281">
    <property type="entry name" value="MdoG"/>
    <property type="match status" value="1"/>
</dbReference>
<keyword evidence="7" id="KW-1133">Transmembrane helix</keyword>
<protein>
    <recommendedName>
        <fullName evidence="4">Glucans biosynthesis protein G</fullName>
    </recommendedName>
</protein>
<dbReference type="InterPro" id="IPR014718">
    <property type="entry name" value="GH-type_carb-bd"/>
</dbReference>
<dbReference type="UniPathway" id="UPA00637"/>
<dbReference type="AlphaFoldDB" id="A0A445N2Q2"/>
<keyword evidence="5" id="KW-0732">Signal</keyword>
<sequence>METHVHTAADYKSNNDIKSRGFIRTVAGNAIFFSLWFLFFFAQGITNTDVTFADSPFQFQNVVELARETAGSAYKSPKGEVPDSLLNITYDEHRDIRFIPAKALWRREGLPFTVQFFHPGLYFDRTVSINTVDMEGNVSPVQFSKDLFDYKSKRVKDLVPKDLGFSGFRIHYPLNTKDYQDEVCVFLGASYFRAVGQHMNYGLSARGLAIDTYLPTGEEFPYFRKFWIITPTINSTEITFYALMDSPSLSGAYQFIVYPGKETVMDVKSTIFLRKKVQKLGVAPMTSMFFYGENSSIRPIDDFRPEIHDSDGLMLATGTGEWIWRPLVNPRTLLVTSFQTTNPKGFGLCQRDQDYEKYLDMESHYENRPSLWISPTSDWGEGRLELIQIHTEEEIHDNIVSLWIPSNLPDPGVPIEFNYRMSWHYFSDGMRPPTGFALATMTAAGKGERSKKFIVDFGGGMLESLPADKSVEAVISVSANAKLVEKQISKNRVNNRWRMVFEIIPGDRAGKNKILKDPIELRAFLKLDKDILTETWSYVYQP</sequence>
<dbReference type="SUPFAM" id="SSF81296">
    <property type="entry name" value="E set domains"/>
    <property type="match status" value="1"/>
</dbReference>
<gene>
    <name evidence="9" type="primary">mdoG</name>
    <name evidence="9" type="ORF">PITCH_A780115</name>
</gene>
<evidence type="ECO:0000259" key="8">
    <source>
        <dbReference type="Pfam" id="PF04349"/>
    </source>
</evidence>
<dbReference type="SUPFAM" id="SSF74650">
    <property type="entry name" value="Galactose mutarotase-like"/>
    <property type="match status" value="1"/>
</dbReference>
<comment type="similarity">
    <text evidence="3">Belongs to the OpgD/OpgG family.</text>
</comment>
<keyword evidence="7" id="KW-0472">Membrane</keyword>
<dbReference type="Gene3D" id="2.60.40.10">
    <property type="entry name" value="Immunoglobulins"/>
    <property type="match status" value="1"/>
</dbReference>
<dbReference type="InterPro" id="IPR013783">
    <property type="entry name" value="Ig-like_fold"/>
</dbReference>
<evidence type="ECO:0000256" key="2">
    <source>
        <dbReference type="ARBA" id="ARBA00005001"/>
    </source>
</evidence>
<evidence type="ECO:0000256" key="6">
    <source>
        <dbReference type="ARBA" id="ARBA00022764"/>
    </source>
</evidence>
<organism evidence="9">
    <name type="scientific">uncultured Desulfobacterium sp</name>
    <dbReference type="NCBI Taxonomy" id="201089"/>
    <lineage>
        <taxon>Bacteria</taxon>
        <taxon>Pseudomonadati</taxon>
        <taxon>Thermodesulfobacteriota</taxon>
        <taxon>Desulfobacteria</taxon>
        <taxon>Desulfobacterales</taxon>
        <taxon>Desulfobacteriaceae</taxon>
        <taxon>Desulfobacterium</taxon>
        <taxon>environmental samples</taxon>
    </lineage>
</organism>
<dbReference type="InterPro" id="IPR014438">
    <property type="entry name" value="Glucan_biosyn_MdoG/MdoD"/>
</dbReference>
<evidence type="ECO:0000256" key="5">
    <source>
        <dbReference type="ARBA" id="ARBA00022729"/>
    </source>
</evidence>
<accession>A0A445N2Q2</accession>
<dbReference type="Pfam" id="PF04349">
    <property type="entry name" value="MdoG"/>
    <property type="match status" value="1"/>
</dbReference>
<dbReference type="GO" id="GO:0030288">
    <property type="term" value="C:outer membrane-bounded periplasmic space"/>
    <property type="evidence" value="ECO:0007669"/>
    <property type="project" value="TreeGrafter"/>
</dbReference>
<feature type="transmembrane region" description="Helical" evidence="7">
    <location>
        <begin position="21"/>
        <end position="42"/>
    </location>
</feature>
<reference evidence="9" key="1">
    <citation type="submission" date="2018-01" db="EMBL/GenBank/DDBJ databases">
        <authorList>
            <person name="Regsiter A."/>
            <person name="William W."/>
        </authorList>
    </citation>
    <scope>NUCLEOTIDE SEQUENCE</scope>
    <source>
        <strain evidence="9">TRIP AH-1</strain>
    </source>
</reference>
<dbReference type="InterPro" id="IPR007444">
    <property type="entry name" value="Glucan_biosyn_MdoG_C"/>
</dbReference>
<dbReference type="InterPro" id="IPR014756">
    <property type="entry name" value="Ig_E-set"/>
</dbReference>
<dbReference type="GO" id="GO:0003824">
    <property type="term" value="F:catalytic activity"/>
    <property type="evidence" value="ECO:0007669"/>
    <property type="project" value="InterPro"/>
</dbReference>
<dbReference type="EMBL" id="OJIN01000223">
    <property type="protein sequence ID" value="SPD75985.1"/>
    <property type="molecule type" value="Genomic_DNA"/>
</dbReference>
<evidence type="ECO:0000313" key="9">
    <source>
        <dbReference type="EMBL" id="SPD75985.1"/>
    </source>
</evidence>
<name>A0A445N2Q2_9BACT</name>
<dbReference type="GO" id="GO:0051274">
    <property type="term" value="P:beta-glucan biosynthetic process"/>
    <property type="evidence" value="ECO:0007669"/>
    <property type="project" value="TreeGrafter"/>
</dbReference>
<evidence type="ECO:0000256" key="4">
    <source>
        <dbReference type="ARBA" id="ARBA00015376"/>
    </source>
</evidence>
<dbReference type="FunFam" id="2.70.98.10:FF:000001">
    <property type="entry name" value="Glucans biosynthesis protein G"/>
    <property type="match status" value="1"/>
</dbReference>
<evidence type="ECO:0000256" key="7">
    <source>
        <dbReference type="SAM" id="Phobius"/>
    </source>
</evidence>
<dbReference type="GO" id="GO:0030246">
    <property type="term" value="F:carbohydrate binding"/>
    <property type="evidence" value="ECO:0007669"/>
    <property type="project" value="InterPro"/>
</dbReference>
<evidence type="ECO:0000256" key="3">
    <source>
        <dbReference type="ARBA" id="ARBA00009284"/>
    </source>
</evidence>
<dbReference type="InterPro" id="IPR011013">
    <property type="entry name" value="Gal_mutarotase_sf_dom"/>
</dbReference>
<dbReference type="PANTHER" id="PTHR30504:SF4">
    <property type="entry name" value="GLUCANS BIOSYNTHESIS PROTEIN G"/>
    <property type="match status" value="1"/>
</dbReference>
<comment type="subcellular location">
    <subcellularLocation>
        <location evidence="1">Periplasm</location>
    </subcellularLocation>
</comment>
<feature type="domain" description="Glucan biosynthesis periplasmic MdoG C-terminal" evidence="8">
    <location>
        <begin position="57"/>
        <end position="539"/>
    </location>
</feature>
<dbReference type="Gene3D" id="2.70.98.10">
    <property type="match status" value="1"/>
</dbReference>
<dbReference type="PANTHER" id="PTHR30504">
    <property type="entry name" value="GLUCANS BIOSYNTHESIS PROTEIN"/>
    <property type="match status" value="1"/>
</dbReference>
<keyword evidence="7" id="KW-0812">Transmembrane</keyword>
<comment type="pathway">
    <text evidence="2">Glycan metabolism; osmoregulated periplasmic glucan (OPG) biosynthesis.</text>
</comment>